<evidence type="ECO:0000313" key="2">
    <source>
        <dbReference type="Proteomes" id="UP000800041"/>
    </source>
</evidence>
<evidence type="ECO:0000313" key="1">
    <source>
        <dbReference type="EMBL" id="KAF1991625.1"/>
    </source>
</evidence>
<dbReference type="AlphaFoldDB" id="A0A6G1HEN4"/>
<dbReference type="EMBL" id="ML977139">
    <property type="protein sequence ID" value="KAF1991625.1"/>
    <property type="molecule type" value="Genomic_DNA"/>
</dbReference>
<reference evidence="1" key="1">
    <citation type="journal article" date="2020" name="Stud. Mycol.">
        <title>101 Dothideomycetes genomes: a test case for predicting lifestyles and emergence of pathogens.</title>
        <authorList>
            <person name="Haridas S."/>
            <person name="Albert R."/>
            <person name="Binder M."/>
            <person name="Bloem J."/>
            <person name="Labutti K."/>
            <person name="Salamov A."/>
            <person name="Andreopoulos B."/>
            <person name="Baker S."/>
            <person name="Barry K."/>
            <person name="Bills G."/>
            <person name="Bluhm B."/>
            <person name="Cannon C."/>
            <person name="Castanera R."/>
            <person name="Culley D."/>
            <person name="Daum C."/>
            <person name="Ezra D."/>
            <person name="Gonzalez J."/>
            <person name="Henrissat B."/>
            <person name="Kuo A."/>
            <person name="Liang C."/>
            <person name="Lipzen A."/>
            <person name="Lutzoni F."/>
            <person name="Magnuson J."/>
            <person name="Mondo S."/>
            <person name="Nolan M."/>
            <person name="Ohm R."/>
            <person name="Pangilinan J."/>
            <person name="Park H.-J."/>
            <person name="Ramirez L."/>
            <person name="Alfaro M."/>
            <person name="Sun H."/>
            <person name="Tritt A."/>
            <person name="Yoshinaga Y."/>
            <person name="Zwiers L.-H."/>
            <person name="Turgeon B."/>
            <person name="Goodwin S."/>
            <person name="Spatafora J."/>
            <person name="Crous P."/>
            <person name="Grigoriev I."/>
        </authorList>
    </citation>
    <scope>NUCLEOTIDE SEQUENCE</scope>
    <source>
        <strain evidence="1">CBS 113979</strain>
    </source>
</reference>
<gene>
    <name evidence="1" type="ORF">K402DRAFT_314231</name>
</gene>
<protein>
    <recommendedName>
        <fullName evidence="3">Apple domain-containing protein</fullName>
    </recommendedName>
</protein>
<sequence>CAPQPSAYGPAVKPDTDAAFVKSATLQKNSINNVPPPGWAKIFSNATASINGDDQTKYLGYFELKGYNASECADYCDDVDGCIAFNMFYERDPVLNPADSCPNPAGSTHIKCSIWGSPVTIDKATNSGQWRHQFHVVIAGSNG</sequence>
<dbReference type="PANTHER" id="PTHR36578:SF1">
    <property type="entry name" value="APPLE DOMAIN-CONTAINING PROTEIN"/>
    <property type="match status" value="1"/>
</dbReference>
<evidence type="ECO:0008006" key="3">
    <source>
        <dbReference type="Google" id="ProtNLM"/>
    </source>
</evidence>
<feature type="non-terminal residue" evidence="1">
    <location>
        <position position="1"/>
    </location>
</feature>
<keyword evidence="2" id="KW-1185">Reference proteome</keyword>
<dbReference type="PANTHER" id="PTHR36578">
    <property type="entry name" value="CHROMOSOME 15, WHOLE GENOME SHOTGUN SEQUENCE"/>
    <property type="match status" value="1"/>
</dbReference>
<dbReference type="Proteomes" id="UP000800041">
    <property type="component" value="Unassembled WGS sequence"/>
</dbReference>
<proteinExistence type="predicted"/>
<name>A0A6G1HEN4_9PEZI</name>
<organism evidence="1 2">
    <name type="scientific">Aulographum hederae CBS 113979</name>
    <dbReference type="NCBI Taxonomy" id="1176131"/>
    <lineage>
        <taxon>Eukaryota</taxon>
        <taxon>Fungi</taxon>
        <taxon>Dikarya</taxon>
        <taxon>Ascomycota</taxon>
        <taxon>Pezizomycotina</taxon>
        <taxon>Dothideomycetes</taxon>
        <taxon>Pleosporomycetidae</taxon>
        <taxon>Aulographales</taxon>
        <taxon>Aulographaceae</taxon>
    </lineage>
</organism>
<dbReference type="OrthoDB" id="271448at2759"/>
<accession>A0A6G1HEN4</accession>
<feature type="non-terminal residue" evidence="1">
    <location>
        <position position="143"/>
    </location>
</feature>